<dbReference type="EMBL" id="CATOUU010000684">
    <property type="protein sequence ID" value="CAI9940860.1"/>
    <property type="molecule type" value="Genomic_DNA"/>
</dbReference>
<evidence type="ECO:0000313" key="3">
    <source>
        <dbReference type="EMBL" id="CAI9940859.1"/>
    </source>
</evidence>
<dbReference type="EMBL" id="CAXDID020000464">
    <property type="protein sequence ID" value="CAL6094125.1"/>
    <property type="molecule type" value="Genomic_DNA"/>
</dbReference>
<evidence type="ECO:0000313" key="4">
    <source>
        <dbReference type="EMBL" id="CAI9940860.1"/>
    </source>
</evidence>
<dbReference type="EMBL" id="CAXDID020000768">
    <property type="protein sequence ID" value="CAL6113559.1"/>
    <property type="molecule type" value="Genomic_DNA"/>
</dbReference>
<evidence type="ECO:0000313" key="1">
    <source>
        <dbReference type="EMBL" id="CAI9930886.1"/>
    </source>
</evidence>
<evidence type="ECO:0000313" key="2">
    <source>
        <dbReference type="EMBL" id="CAI9930887.1"/>
    </source>
</evidence>
<evidence type="ECO:0000313" key="6">
    <source>
        <dbReference type="EMBL" id="CAL6094127.1"/>
    </source>
</evidence>
<dbReference type="EMBL" id="CATOUU010000684">
    <property type="protein sequence ID" value="CAI9940859.1"/>
    <property type="molecule type" value="Genomic_DNA"/>
</dbReference>
<sequence length="157" mass="18245">MVVTEVYYRAAISYAIYGPVIGNKQHCSRSLRCNLKRNDEMGPLSNSRRARKYIVRSHNIDTVFTTFLGYYYFIKLTGLNFHTQILQRQDSSRKKLTSPLLTLFRSAAIFDELSGRASELPSRIQSRWLQRSGARNQNYIQICSRPQSEGGRKFFHL</sequence>
<evidence type="ECO:0000313" key="8">
    <source>
        <dbReference type="EMBL" id="CAL6113559.1"/>
    </source>
</evidence>
<dbReference type="EMBL" id="CAXDID020000464">
    <property type="protein sequence ID" value="CAL6094127.1"/>
    <property type="molecule type" value="Genomic_DNA"/>
</dbReference>
<protein>
    <submittedName>
        <fullName evidence="5">Hypothetical_protein</fullName>
    </submittedName>
</protein>
<comment type="caution">
    <text evidence="4">The sequence shown here is derived from an EMBL/GenBank/DDBJ whole genome shotgun (WGS) entry which is preliminary data.</text>
</comment>
<reference evidence="4" key="1">
    <citation type="submission" date="2023-06" db="EMBL/GenBank/DDBJ databases">
        <authorList>
            <person name="Kurt Z."/>
        </authorList>
    </citation>
    <scope>NUCLEOTIDE SEQUENCE</scope>
</reference>
<accession>A0AA86PJF5</accession>
<name>A0AA86PJF5_9EUKA</name>
<dbReference type="EMBL" id="CATOUU010000465">
    <property type="protein sequence ID" value="CAI9930887.1"/>
    <property type="molecule type" value="Genomic_DNA"/>
</dbReference>
<gene>
    <name evidence="1" type="ORF">HINF_LOCUS18531</name>
    <name evidence="2" type="ORF">HINF_LOCUS18532</name>
    <name evidence="3" type="ORF">HINF_LOCUS28504</name>
    <name evidence="4" type="ORF">HINF_LOCUS28505</name>
    <name evidence="5" type="ORF">HINF_LOCUS67318</name>
    <name evidence="6" type="ORF">HINF_LOCUS67319</name>
    <name evidence="7" type="ORF">HINF_LOCUS77565</name>
    <name evidence="8" type="ORF">HINF_LOCUS77566</name>
</gene>
<organism evidence="4">
    <name type="scientific">Hexamita inflata</name>
    <dbReference type="NCBI Taxonomy" id="28002"/>
    <lineage>
        <taxon>Eukaryota</taxon>
        <taxon>Metamonada</taxon>
        <taxon>Diplomonadida</taxon>
        <taxon>Hexamitidae</taxon>
        <taxon>Hexamitinae</taxon>
        <taxon>Hexamita</taxon>
    </lineage>
</organism>
<evidence type="ECO:0000313" key="5">
    <source>
        <dbReference type="EMBL" id="CAL6094125.1"/>
    </source>
</evidence>
<evidence type="ECO:0000313" key="7">
    <source>
        <dbReference type="EMBL" id="CAL6113557.1"/>
    </source>
</evidence>
<evidence type="ECO:0000313" key="9">
    <source>
        <dbReference type="Proteomes" id="UP001642409"/>
    </source>
</evidence>
<dbReference type="EMBL" id="CATOUU010000465">
    <property type="protein sequence ID" value="CAI9930886.1"/>
    <property type="molecule type" value="Genomic_DNA"/>
</dbReference>
<keyword evidence="9" id="KW-1185">Reference proteome</keyword>
<dbReference type="AlphaFoldDB" id="A0AA86PJF5"/>
<proteinExistence type="predicted"/>
<dbReference type="Proteomes" id="UP001642409">
    <property type="component" value="Unassembled WGS sequence"/>
</dbReference>
<dbReference type="EMBL" id="CAXDID020000768">
    <property type="protein sequence ID" value="CAL6113557.1"/>
    <property type="molecule type" value="Genomic_DNA"/>
</dbReference>
<reference evidence="5 9" key="2">
    <citation type="submission" date="2024-07" db="EMBL/GenBank/DDBJ databases">
        <authorList>
            <person name="Akdeniz Z."/>
        </authorList>
    </citation>
    <scope>NUCLEOTIDE SEQUENCE [LARGE SCALE GENOMIC DNA]</scope>
</reference>